<organism evidence="2">
    <name type="scientific">Caldilineaceae bacterium SB0675_bin_29</name>
    <dbReference type="NCBI Taxonomy" id="2605266"/>
    <lineage>
        <taxon>Bacteria</taxon>
        <taxon>Bacillati</taxon>
        <taxon>Chloroflexota</taxon>
        <taxon>Caldilineae</taxon>
        <taxon>Caldilineales</taxon>
        <taxon>Caldilineaceae</taxon>
    </lineage>
</organism>
<evidence type="ECO:0000259" key="1">
    <source>
        <dbReference type="Pfam" id="PF21948"/>
    </source>
</evidence>
<dbReference type="InterPro" id="IPR050664">
    <property type="entry name" value="Octanoyltrans_LipM/LipL"/>
</dbReference>
<dbReference type="Pfam" id="PF21948">
    <property type="entry name" value="LplA-B_cat"/>
    <property type="match status" value="1"/>
</dbReference>
<dbReference type="InterPro" id="IPR004143">
    <property type="entry name" value="BPL_LPL_catalytic"/>
</dbReference>
<dbReference type="PANTHER" id="PTHR43679:SF2">
    <property type="entry name" value="OCTANOYL-[GCVH]:PROTEIN N-OCTANOYLTRANSFERASE"/>
    <property type="match status" value="1"/>
</dbReference>
<dbReference type="EMBL" id="VYDA01000285">
    <property type="protein sequence ID" value="MYH61613.1"/>
    <property type="molecule type" value="Genomic_DNA"/>
</dbReference>
<accession>A0A6B1FWU3</accession>
<proteinExistence type="predicted"/>
<dbReference type="GO" id="GO:0016874">
    <property type="term" value="F:ligase activity"/>
    <property type="evidence" value="ECO:0007669"/>
    <property type="project" value="UniProtKB-KW"/>
</dbReference>
<dbReference type="InterPro" id="IPR045864">
    <property type="entry name" value="aa-tRNA-synth_II/BPL/LPL"/>
</dbReference>
<reference evidence="2" key="1">
    <citation type="submission" date="2019-09" db="EMBL/GenBank/DDBJ databases">
        <title>Characterisation of the sponge microbiome using genome-centric metagenomics.</title>
        <authorList>
            <person name="Engelberts J.P."/>
            <person name="Robbins S.J."/>
            <person name="De Goeij J.M."/>
            <person name="Aranda M."/>
            <person name="Bell S.C."/>
            <person name="Webster N.S."/>
        </authorList>
    </citation>
    <scope>NUCLEOTIDE SEQUENCE</scope>
    <source>
        <strain evidence="2">SB0675_bin_29</strain>
    </source>
</reference>
<dbReference type="PANTHER" id="PTHR43679">
    <property type="entry name" value="OCTANOYLTRANSFERASE LIPM-RELATED"/>
    <property type="match status" value="1"/>
</dbReference>
<protein>
    <submittedName>
        <fullName evidence="2">Lipoate--protein ligase family protein</fullName>
    </submittedName>
</protein>
<name>A0A6B1FWU3_9CHLR</name>
<gene>
    <name evidence="2" type="ORF">F4148_07570</name>
</gene>
<dbReference type="SUPFAM" id="SSF55681">
    <property type="entry name" value="Class II aaRS and biotin synthetases"/>
    <property type="match status" value="1"/>
</dbReference>
<sequence>MHSPPWRLIIEESPRSGAANMAVDESIAEAAAGGDVPPTLRFYRWQSPTVSLGRFQKIA</sequence>
<feature type="non-terminal residue" evidence="2">
    <location>
        <position position="59"/>
    </location>
</feature>
<evidence type="ECO:0000313" key="2">
    <source>
        <dbReference type="EMBL" id="MYH61613.1"/>
    </source>
</evidence>
<keyword evidence="2" id="KW-0436">Ligase</keyword>
<dbReference type="AlphaFoldDB" id="A0A6B1FWU3"/>
<comment type="caution">
    <text evidence="2">The sequence shown here is derived from an EMBL/GenBank/DDBJ whole genome shotgun (WGS) entry which is preliminary data.</text>
</comment>
<dbReference type="Gene3D" id="3.30.930.10">
    <property type="entry name" value="Bira Bifunctional Protein, Domain 2"/>
    <property type="match status" value="1"/>
</dbReference>
<feature type="domain" description="BPL/LPL catalytic" evidence="1">
    <location>
        <begin position="18"/>
        <end position="57"/>
    </location>
</feature>